<dbReference type="Proteomes" id="UP001234916">
    <property type="component" value="Chromosome"/>
</dbReference>
<protein>
    <recommendedName>
        <fullName evidence="2">Phosphate ABC transporter substrate-binding protein</fullName>
    </recommendedName>
</protein>
<organism evidence="1">
    <name type="scientific">Candidatus Nitricoxidivorans perseverans</name>
    <dbReference type="NCBI Taxonomy" id="2975601"/>
    <lineage>
        <taxon>Bacteria</taxon>
        <taxon>Pseudomonadati</taxon>
        <taxon>Pseudomonadota</taxon>
        <taxon>Betaproteobacteria</taxon>
        <taxon>Nitrosomonadales</taxon>
        <taxon>Sterolibacteriaceae</taxon>
        <taxon>Candidatus Nitricoxidivorans</taxon>
    </lineage>
</organism>
<accession>A0AA49FLN4</accession>
<dbReference type="AlphaFoldDB" id="A0AA49FLN4"/>
<dbReference type="PANTHER" id="PTHR30570">
    <property type="entry name" value="PERIPLASMIC PHOSPHATE BINDING COMPONENT OF PHOSPHATE ABC TRANSPORTER"/>
    <property type="match status" value="1"/>
</dbReference>
<dbReference type="KEGG" id="npv:OHM77_02750"/>
<sequence length="309" mass="33015">MDRRAFLSLAGAALLTAPWREGGVARAALPALAGDDICRNARALPILVASTGTGELSYQGTHILALGAMKDLATAFAASGGRLAVTGGGCDDGIAGVKRNLSDFGGMCCPVKGSAAEGLPHLVVAQDMKAVVAHPSNNVAGLSLSQLKQVARGRILDWRELGGETKPVAQVVRRHCPDYVEPVRAALLDNRPDWSGKALFVDTDEQIVDLVSRFPAGLGVVSWVFARPLVESGRLRLLALDGLRPDRDRSRYPLTGPLSLIFRAWDAKRMTPFFDFLYGDRGRAIVTRDLIPVSREQAGYRGASTFGRA</sequence>
<evidence type="ECO:0000313" key="1">
    <source>
        <dbReference type="EMBL" id="WIM06231.1"/>
    </source>
</evidence>
<name>A0AA49FLN4_9PROT</name>
<reference evidence="1" key="1">
    <citation type="journal article" date="2023" name="Nat. Microbiol.">
        <title>Enrichment and characterization of a nitric oxide-reducing microbial community in a continuous bioreactor.</title>
        <authorList>
            <person name="Garrido-Amador P."/>
            <person name="Stortenbeker N."/>
            <person name="Wessels H.J.C.T."/>
            <person name="Speth D.R."/>
            <person name="Garcia-Heredia I."/>
            <person name="Kartal B."/>
        </authorList>
    </citation>
    <scope>NUCLEOTIDE SEQUENCE</scope>
    <source>
        <strain evidence="1">MAG1</strain>
    </source>
</reference>
<dbReference type="PANTHER" id="PTHR30570:SF1">
    <property type="entry name" value="PHOSPHATE-BINDING PROTEIN PSTS"/>
    <property type="match status" value="1"/>
</dbReference>
<dbReference type="EMBL" id="CP107246">
    <property type="protein sequence ID" value="WIM06231.1"/>
    <property type="molecule type" value="Genomic_DNA"/>
</dbReference>
<dbReference type="InterPro" id="IPR050811">
    <property type="entry name" value="Phosphate_ABC_transporter"/>
</dbReference>
<dbReference type="Gene3D" id="3.40.190.10">
    <property type="entry name" value="Periplasmic binding protein-like II"/>
    <property type="match status" value="2"/>
</dbReference>
<dbReference type="SUPFAM" id="SSF53850">
    <property type="entry name" value="Periplasmic binding protein-like II"/>
    <property type="match status" value="1"/>
</dbReference>
<gene>
    <name evidence="1" type="ORF">OHM77_02750</name>
</gene>
<evidence type="ECO:0008006" key="2">
    <source>
        <dbReference type="Google" id="ProtNLM"/>
    </source>
</evidence>
<proteinExistence type="predicted"/>